<organism evidence="1 2">
    <name type="scientific">Tetrahymena thermophila (strain SB210)</name>
    <dbReference type="NCBI Taxonomy" id="312017"/>
    <lineage>
        <taxon>Eukaryota</taxon>
        <taxon>Sar</taxon>
        <taxon>Alveolata</taxon>
        <taxon>Ciliophora</taxon>
        <taxon>Intramacronucleata</taxon>
        <taxon>Oligohymenophorea</taxon>
        <taxon>Hymenostomatida</taxon>
        <taxon>Tetrahymenina</taxon>
        <taxon>Tetrahymenidae</taxon>
        <taxon>Tetrahymena</taxon>
    </lineage>
</organism>
<dbReference type="RefSeq" id="XP_001013597.1">
    <property type="nucleotide sequence ID" value="XM_001013597.2"/>
</dbReference>
<dbReference type="KEGG" id="tet:TTHERM_00884660"/>
<keyword evidence="2" id="KW-1185">Reference proteome</keyword>
<dbReference type="SUPFAM" id="SSF47473">
    <property type="entry name" value="EF-hand"/>
    <property type="match status" value="1"/>
</dbReference>
<evidence type="ECO:0000313" key="1">
    <source>
        <dbReference type="EMBL" id="EAR93352.1"/>
    </source>
</evidence>
<reference evidence="2" key="1">
    <citation type="journal article" date="2006" name="PLoS Biol.">
        <title>Macronuclear genome sequence of the ciliate Tetrahymena thermophila, a model eukaryote.</title>
        <authorList>
            <person name="Eisen J.A."/>
            <person name="Coyne R.S."/>
            <person name="Wu M."/>
            <person name="Wu D."/>
            <person name="Thiagarajan M."/>
            <person name="Wortman J.R."/>
            <person name="Badger J.H."/>
            <person name="Ren Q."/>
            <person name="Amedeo P."/>
            <person name="Jones K.M."/>
            <person name="Tallon L.J."/>
            <person name="Delcher A.L."/>
            <person name="Salzberg S.L."/>
            <person name="Silva J.C."/>
            <person name="Haas B.J."/>
            <person name="Majoros W.H."/>
            <person name="Farzad M."/>
            <person name="Carlton J.M."/>
            <person name="Smith R.K. Jr."/>
            <person name="Garg J."/>
            <person name="Pearlman R.E."/>
            <person name="Karrer K.M."/>
            <person name="Sun L."/>
            <person name="Manning G."/>
            <person name="Elde N.C."/>
            <person name="Turkewitz A.P."/>
            <person name="Asai D.J."/>
            <person name="Wilkes D.E."/>
            <person name="Wang Y."/>
            <person name="Cai H."/>
            <person name="Collins K."/>
            <person name="Stewart B.A."/>
            <person name="Lee S.R."/>
            <person name="Wilamowska K."/>
            <person name="Weinberg Z."/>
            <person name="Ruzzo W.L."/>
            <person name="Wloga D."/>
            <person name="Gaertig J."/>
            <person name="Frankel J."/>
            <person name="Tsao C.-C."/>
            <person name="Gorovsky M.A."/>
            <person name="Keeling P.J."/>
            <person name="Waller R.F."/>
            <person name="Patron N.J."/>
            <person name="Cherry J.M."/>
            <person name="Stover N.A."/>
            <person name="Krieger C.J."/>
            <person name="del Toro C."/>
            <person name="Ryder H.F."/>
            <person name="Williamson S.C."/>
            <person name="Barbeau R.A."/>
            <person name="Hamilton E.P."/>
            <person name="Orias E."/>
        </authorList>
    </citation>
    <scope>NUCLEOTIDE SEQUENCE [LARGE SCALE GENOMIC DNA]</scope>
    <source>
        <strain evidence="2">SB210</strain>
    </source>
</reference>
<evidence type="ECO:0008006" key="3">
    <source>
        <dbReference type="Google" id="ProtNLM"/>
    </source>
</evidence>
<protein>
    <recommendedName>
        <fullName evidence="3">EF-hand domain-containing protein</fullName>
    </recommendedName>
</protein>
<name>Q23A11_TETTS</name>
<dbReference type="Proteomes" id="UP000009168">
    <property type="component" value="Unassembled WGS sequence"/>
</dbReference>
<gene>
    <name evidence="1" type="ORF">TTHERM_00884660</name>
</gene>
<dbReference type="GeneID" id="7827011"/>
<dbReference type="AlphaFoldDB" id="Q23A11"/>
<evidence type="ECO:0000313" key="2">
    <source>
        <dbReference type="Proteomes" id="UP000009168"/>
    </source>
</evidence>
<dbReference type="EMBL" id="GG662856">
    <property type="protein sequence ID" value="EAR93352.1"/>
    <property type="molecule type" value="Genomic_DNA"/>
</dbReference>
<proteinExistence type="predicted"/>
<accession>Q23A11</accession>
<dbReference type="InterPro" id="IPR011992">
    <property type="entry name" value="EF-hand-dom_pair"/>
</dbReference>
<sequence>MSKYVDPQIDNIVKRRKKTQIFKYKYYSEQFTPNEQKTINQALNIISRDYSAQKESLNYEEAKFICYYFYSVFEISRKDFSFLDKELFQLYHIDGQMNEIRKVVDIILNMKKLQPSLQLRSMGLYNQSDIADNLSEKQIIQIEKTWSSFDEEQEGFISSNDAELPIFQLLSAYGIDKNHPDMPKIKEFVDAWKQKTSFYIFFNEYASLICEINSRFHLLKKSKKASCSCSIF</sequence>
<dbReference type="InParanoid" id="Q23A11"/>
<dbReference type="HOGENOM" id="CLU_1196974_0_0_1"/>